<dbReference type="AlphaFoldDB" id="A0A014MJA0"/>
<dbReference type="InterPro" id="IPR000160">
    <property type="entry name" value="GGDEF_dom"/>
</dbReference>
<dbReference type="PATRIC" id="fig|1457173.3.peg.89"/>
<dbReference type="NCBIfam" id="TIGR00254">
    <property type="entry name" value="GGDEF"/>
    <property type="match status" value="1"/>
</dbReference>
<dbReference type="SUPFAM" id="SSF55073">
    <property type="entry name" value="Nucleotide cyclase"/>
    <property type="match status" value="1"/>
</dbReference>
<dbReference type="InterPro" id="IPR050469">
    <property type="entry name" value="Diguanylate_Cyclase"/>
</dbReference>
<evidence type="ECO:0000256" key="3">
    <source>
        <dbReference type="SAM" id="Phobius"/>
    </source>
</evidence>
<proteinExistence type="predicted"/>
<dbReference type="GO" id="GO:0052621">
    <property type="term" value="F:diguanylate cyclase activity"/>
    <property type="evidence" value="ECO:0007669"/>
    <property type="project" value="UniProtKB-EC"/>
</dbReference>
<dbReference type="Pfam" id="PF00990">
    <property type="entry name" value="GGDEF"/>
    <property type="match status" value="1"/>
</dbReference>
<dbReference type="PANTHER" id="PTHR45138">
    <property type="entry name" value="REGULATORY COMPONENTS OF SENSORY TRANSDUCTION SYSTEM"/>
    <property type="match status" value="1"/>
</dbReference>
<dbReference type="PROSITE" id="PS50887">
    <property type="entry name" value="GGDEF"/>
    <property type="match status" value="1"/>
</dbReference>
<dbReference type="CDD" id="cd01949">
    <property type="entry name" value="GGDEF"/>
    <property type="match status" value="1"/>
</dbReference>
<comment type="catalytic activity">
    <reaction evidence="2">
        <text>2 GTP = 3',3'-c-di-GMP + 2 diphosphate</text>
        <dbReference type="Rhea" id="RHEA:24898"/>
        <dbReference type="ChEBI" id="CHEBI:33019"/>
        <dbReference type="ChEBI" id="CHEBI:37565"/>
        <dbReference type="ChEBI" id="CHEBI:58805"/>
        <dbReference type="EC" id="2.7.7.65"/>
    </reaction>
</comment>
<dbReference type="InterPro" id="IPR029787">
    <property type="entry name" value="Nucleotide_cyclase"/>
</dbReference>
<keyword evidence="3" id="KW-0812">Transmembrane</keyword>
<dbReference type="PANTHER" id="PTHR45138:SF9">
    <property type="entry name" value="DIGUANYLATE CYCLASE DGCM-RELATED"/>
    <property type="match status" value="1"/>
</dbReference>
<comment type="caution">
    <text evidence="5">The sequence shown here is derived from an EMBL/GenBank/DDBJ whole genome shotgun (WGS) entry which is preliminary data.</text>
</comment>
<protein>
    <recommendedName>
        <fullName evidence="1">diguanylate cyclase</fullName>
        <ecNumber evidence="1">2.7.7.65</ecNumber>
    </recommendedName>
</protein>
<keyword evidence="3" id="KW-1133">Transmembrane helix</keyword>
<accession>A0A014MJA0</accession>
<dbReference type="Gene3D" id="3.30.70.270">
    <property type="match status" value="1"/>
</dbReference>
<dbReference type="Proteomes" id="UP000020766">
    <property type="component" value="Unassembled WGS sequence"/>
</dbReference>
<feature type="transmembrane region" description="Helical" evidence="3">
    <location>
        <begin position="12"/>
        <end position="34"/>
    </location>
</feature>
<dbReference type="SMART" id="SM00267">
    <property type="entry name" value="GGDEF"/>
    <property type="match status" value="1"/>
</dbReference>
<evidence type="ECO:0000256" key="2">
    <source>
        <dbReference type="ARBA" id="ARBA00034247"/>
    </source>
</evidence>
<evidence type="ECO:0000256" key="1">
    <source>
        <dbReference type="ARBA" id="ARBA00012528"/>
    </source>
</evidence>
<dbReference type="CDD" id="cd18774">
    <property type="entry name" value="PDC2_HK_sensor"/>
    <property type="match status" value="1"/>
</dbReference>
<keyword evidence="6" id="KW-1185">Reference proteome</keyword>
<dbReference type="SUPFAM" id="SSF103190">
    <property type="entry name" value="Sensory domain-like"/>
    <property type="match status" value="2"/>
</dbReference>
<reference evidence="5 6" key="1">
    <citation type="submission" date="2014-01" db="EMBL/GenBank/DDBJ databases">
        <title>Interspecies Systems Biology Uncovers Metabolites Affecting C. elegans Gene Expression and Life History Traits.</title>
        <authorList>
            <person name="Watson E."/>
            <person name="Macneil L.T."/>
            <person name="Ritter A.D."/>
            <person name="Yilmaz L.S."/>
            <person name="Rosebrock A.P."/>
            <person name="Caudy A.A."/>
            <person name="Walhout A.J."/>
        </authorList>
    </citation>
    <scope>NUCLEOTIDE SEQUENCE [LARGE SCALE GENOMIC DNA]</scope>
    <source>
        <strain evidence="5 6">DA1877</strain>
    </source>
</reference>
<keyword evidence="3" id="KW-0472">Membrane</keyword>
<name>A0A014MJA0_9BURK</name>
<dbReference type="FunFam" id="3.30.70.270:FF:000001">
    <property type="entry name" value="Diguanylate cyclase domain protein"/>
    <property type="match status" value="1"/>
</dbReference>
<feature type="domain" description="GGDEF" evidence="4">
    <location>
        <begin position="391"/>
        <end position="521"/>
    </location>
</feature>
<gene>
    <name evidence="5" type="ORF">AX13_00460</name>
</gene>
<evidence type="ECO:0000313" key="6">
    <source>
        <dbReference type="Proteomes" id="UP000020766"/>
    </source>
</evidence>
<organism evidence="5 6">
    <name type="scientific">Comamonas aquatica DA1877</name>
    <dbReference type="NCBI Taxonomy" id="1457173"/>
    <lineage>
        <taxon>Bacteria</taxon>
        <taxon>Pseudomonadati</taxon>
        <taxon>Pseudomonadota</taxon>
        <taxon>Betaproteobacteria</taxon>
        <taxon>Burkholderiales</taxon>
        <taxon>Comamonadaceae</taxon>
        <taxon>Comamonas</taxon>
    </lineage>
</organism>
<evidence type="ECO:0000313" key="5">
    <source>
        <dbReference type="EMBL" id="EXU81761.1"/>
    </source>
</evidence>
<dbReference type="InterPro" id="IPR043128">
    <property type="entry name" value="Rev_trsase/Diguanyl_cyclase"/>
</dbReference>
<sequence length="530" mass="58631">MDKNNCSVDLRKLILMLSIVSGLVIVVSAFYAAYSVQRQQLIQASLANNYVYADKLAKTTDDFLGSAQQQLMFSAAVLSGKLNDKSTLASEVDRIRLQTDSFNSVLIVDVTTEVLATSPEALQITGLKLSTPGVLESIRQRAPVISNPYVSTAGNLLIFISHPIFSGNGDYLGFVAGTVYLKKKSALHRLLGEHYHKDGSYIYVVDQNRRLIYHPNAARLGETVDNNPLIDRLVQGDEGESIIVNSEGVEMLTGFAIARKTGWGVVAQRPMRAALAPLDNLMQQVVYKTLPAVILCFVVIVWSAKKISMPLRMLADGAQRMNDDGTEKNIQNVKSWYFEAQELKKAMLLGVGLLHGNIRKLREDLHKDPLTGLGNRRSLDAALQKFKNLQMDFSVLSIDIDYFKTVNDTHGHDVGDTVLQHLAQFLSHICRVDDVPCRVGGEEFIILLPGTHKVDAAKIAERLRQNVEATEIPVVGKITISVGISCYPEDARDVFAVFKHGDEMLYQAKRHGRNRVEVFRPARADAEASA</sequence>
<dbReference type="EMBL" id="JBOK01000001">
    <property type="protein sequence ID" value="EXU81761.1"/>
    <property type="molecule type" value="Genomic_DNA"/>
</dbReference>
<dbReference type="InterPro" id="IPR029151">
    <property type="entry name" value="Sensor-like_sf"/>
</dbReference>
<dbReference type="Gene3D" id="3.30.450.20">
    <property type="entry name" value="PAS domain"/>
    <property type="match status" value="1"/>
</dbReference>
<dbReference type="RefSeq" id="WP_043377820.1">
    <property type="nucleotide sequence ID" value="NZ_JBOK01000001.1"/>
</dbReference>
<dbReference type="EC" id="2.7.7.65" evidence="1"/>
<dbReference type="STRING" id="225991.MA05_10075"/>
<evidence type="ECO:0000259" key="4">
    <source>
        <dbReference type="PROSITE" id="PS50887"/>
    </source>
</evidence>
<dbReference type="CDD" id="cd18773">
    <property type="entry name" value="PDC1_HK_sensor"/>
    <property type="match status" value="1"/>
</dbReference>